<dbReference type="Pfam" id="PF03798">
    <property type="entry name" value="TRAM_LAG1_CLN8"/>
    <property type="match status" value="1"/>
</dbReference>
<evidence type="ECO:0000256" key="8">
    <source>
        <dbReference type="ARBA" id="ARBA00023136"/>
    </source>
</evidence>
<keyword evidence="3" id="KW-0813">Transport</keyword>
<feature type="transmembrane region" description="Helical" evidence="10">
    <location>
        <begin position="94"/>
        <end position="111"/>
    </location>
</feature>
<dbReference type="GO" id="GO:0006616">
    <property type="term" value="P:SRP-dependent cotranslational protein targeting to membrane, translocation"/>
    <property type="evidence" value="ECO:0007669"/>
    <property type="project" value="InterPro"/>
</dbReference>
<dbReference type="InterPro" id="IPR016447">
    <property type="entry name" value="Translocation_assoc_membrane"/>
</dbReference>
<evidence type="ECO:0000256" key="4">
    <source>
        <dbReference type="ARBA" id="ARBA00022692"/>
    </source>
</evidence>
<feature type="non-terminal residue" evidence="12">
    <location>
        <position position="1"/>
    </location>
</feature>
<evidence type="ECO:0000256" key="3">
    <source>
        <dbReference type="ARBA" id="ARBA00022448"/>
    </source>
</evidence>
<evidence type="ECO:0000256" key="9">
    <source>
        <dbReference type="PROSITE-ProRule" id="PRU00205"/>
    </source>
</evidence>
<accession>A0A7L3LCD4</accession>
<dbReference type="InterPro" id="IPR006634">
    <property type="entry name" value="TLC-dom"/>
</dbReference>
<evidence type="ECO:0000313" key="12">
    <source>
        <dbReference type="EMBL" id="NXU51323.1"/>
    </source>
</evidence>
<proteinExistence type="inferred from homology"/>
<evidence type="ECO:0000259" key="11">
    <source>
        <dbReference type="PROSITE" id="PS50922"/>
    </source>
</evidence>
<keyword evidence="5" id="KW-0653">Protein transport</keyword>
<comment type="caution">
    <text evidence="12">The sequence shown here is derived from an EMBL/GenBank/DDBJ whole genome shotgun (WGS) entry which is preliminary data.</text>
</comment>
<comment type="subcellular location">
    <subcellularLocation>
        <location evidence="1">Membrane</location>
        <topology evidence="1">Multi-pass membrane protein</topology>
    </subcellularLocation>
</comment>
<reference evidence="12 13" key="1">
    <citation type="submission" date="2019-09" db="EMBL/GenBank/DDBJ databases">
        <title>Bird 10,000 Genomes (B10K) Project - Family phase.</title>
        <authorList>
            <person name="Zhang G."/>
        </authorList>
    </citation>
    <scope>NUCLEOTIDE SEQUENCE [LARGE SCALE GENOMIC DNA]</scope>
    <source>
        <strain evidence="12">B10K-DU-029-46</strain>
    </source>
</reference>
<sequence>MLLAINLHAVIQASILDKIKRHLYLSKTQHSKFNESGQLAFFYLFSLIWGASVLNRLSNFQVKFYYICQIAYWLHALVEIYFQNTRKGDIPRQLCYICLYLVHISGAYILNLQYLGLILMLLHYLVELFFHALRLFYFRGEKKQKGFTVWAVLFITARLLTVTFYVLAFGFELAGVFHKNTSFPTADGNFVVYSVRICCLGAVSLTQAWMMWKFLNFQIKKCRKNLNQILKKIITTTKNRQTKKGPSRGQW</sequence>
<organism evidence="12 13">
    <name type="scientific">Turnix velox</name>
    <name type="common">Little buttonquail</name>
    <dbReference type="NCBI Taxonomy" id="2529409"/>
    <lineage>
        <taxon>Eukaryota</taxon>
        <taxon>Metazoa</taxon>
        <taxon>Chordata</taxon>
        <taxon>Craniata</taxon>
        <taxon>Vertebrata</taxon>
        <taxon>Euteleostomi</taxon>
        <taxon>Archelosauria</taxon>
        <taxon>Archosauria</taxon>
        <taxon>Dinosauria</taxon>
        <taxon>Saurischia</taxon>
        <taxon>Theropoda</taxon>
        <taxon>Coelurosauria</taxon>
        <taxon>Aves</taxon>
        <taxon>Neognathae</taxon>
        <taxon>Neoaves</taxon>
        <taxon>Charadriiformes</taxon>
        <taxon>Turnicidae</taxon>
        <taxon>Turnix</taxon>
    </lineage>
</organism>
<keyword evidence="7" id="KW-0811">Translocation</keyword>
<comment type="similarity">
    <text evidence="2">Belongs to the TRAM family.</text>
</comment>
<feature type="domain" description="TLC" evidence="11">
    <location>
        <begin position="16"/>
        <end position="225"/>
    </location>
</feature>
<feature type="non-terminal residue" evidence="12">
    <location>
        <position position="251"/>
    </location>
</feature>
<feature type="transmembrane region" description="Helical" evidence="10">
    <location>
        <begin position="39"/>
        <end position="58"/>
    </location>
</feature>
<keyword evidence="6 10" id="KW-1133">Transmembrane helix</keyword>
<gene>
    <name evidence="12" type="primary">Tram1l1_1</name>
    <name evidence="12" type="ORF">TURVEL_R14056</name>
</gene>
<feature type="transmembrane region" description="Helical" evidence="10">
    <location>
        <begin position="191"/>
        <end position="215"/>
    </location>
</feature>
<keyword evidence="13" id="KW-1185">Reference proteome</keyword>
<dbReference type="SMART" id="SM00724">
    <property type="entry name" value="TLC"/>
    <property type="match status" value="1"/>
</dbReference>
<dbReference type="GO" id="GO:0005789">
    <property type="term" value="C:endoplasmic reticulum membrane"/>
    <property type="evidence" value="ECO:0007669"/>
    <property type="project" value="TreeGrafter"/>
</dbReference>
<dbReference type="PANTHER" id="PTHR12371:SF10">
    <property type="entry name" value="TRANSLOCATING CHAIN-ASSOCIATED MEMBRANE PROTEIN"/>
    <property type="match status" value="1"/>
</dbReference>
<dbReference type="GO" id="GO:0045048">
    <property type="term" value="P:protein insertion into ER membrane"/>
    <property type="evidence" value="ECO:0007669"/>
    <property type="project" value="TreeGrafter"/>
</dbReference>
<name>A0A7L3LCD4_9CHAR</name>
<feature type="transmembrane region" description="Helical" evidence="10">
    <location>
        <begin position="117"/>
        <end position="137"/>
    </location>
</feature>
<evidence type="ECO:0000256" key="5">
    <source>
        <dbReference type="ARBA" id="ARBA00022927"/>
    </source>
</evidence>
<protein>
    <submittedName>
        <fullName evidence="12">TR1L1 protein</fullName>
    </submittedName>
</protein>
<dbReference type="PANTHER" id="PTHR12371">
    <property type="entry name" value="TRANSLOCATION ASSOCIATED MEMBRANE PROTEIN"/>
    <property type="match status" value="1"/>
</dbReference>
<evidence type="ECO:0000256" key="6">
    <source>
        <dbReference type="ARBA" id="ARBA00022989"/>
    </source>
</evidence>
<dbReference type="EMBL" id="VZTY01012146">
    <property type="protein sequence ID" value="NXU51323.1"/>
    <property type="molecule type" value="Genomic_DNA"/>
</dbReference>
<evidence type="ECO:0000256" key="7">
    <source>
        <dbReference type="ARBA" id="ARBA00023010"/>
    </source>
</evidence>
<evidence type="ECO:0000256" key="1">
    <source>
        <dbReference type="ARBA" id="ARBA00004141"/>
    </source>
</evidence>
<keyword evidence="8 9" id="KW-0472">Membrane</keyword>
<dbReference type="Proteomes" id="UP000582182">
    <property type="component" value="Unassembled WGS sequence"/>
</dbReference>
<dbReference type="PROSITE" id="PS50922">
    <property type="entry name" value="TLC"/>
    <property type="match status" value="1"/>
</dbReference>
<evidence type="ECO:0000313" key="13">
    <source>
        <dbReference type="Proteomes" id="UP000582182"/>
    </source>
</evidence>
<dbReference type="AlphaFoldDB" id="A0A7L3LCD4"/>
<dbReference type="OrthoDB" id="3053196at2759"/>
<feature type="transmembrane region" description="Helical" evidence="10">
    <location>
        <begin position="149"/>
        <end position="171"/>
    </location>
</feature>
<evidence type="ECO:0000256" key="2">
    <source>
        <dbReference type="ARBA" id="ARBA00005999"/>
    </source>
</evidence>
<keyword evidence="4 9" id="KW-0812">Transmembrane</keyword>
<evidence type="ECO:0000256" key="10">
    <source>
        <dbReference type="SAM" id="Phobius"/>
    </source>
</evidence>